<dbReference type="InterPro" id="IPR001374">
    <property type="entry name" value="R3H_dom"/>
</dbReference>
<name>A0A1G2G584_9BACT</name>
<dbReference type="PANTHER" id="PTHR35800:SF1">
    <property type="entry name" value="RNA-BINDING PROTEIN KHPB"/>
    <property type="match status" value="1"/>
</dbReference>
<evidence type="ECO:0000259" key="1">
    <source>
        <dbReference type="PROSITE" id="PS51061"/>
    </source>
</evidence>
<dbReference type="Proteomes" id="UP000176576">
    <property type="component" value="Unassembled WGS sequence"/>
</dbReference>
<dbReference type="PANTHER" id="PTHR35800">
    <property type="entry name" value="PROTEIN JAG"/>
    <property type="match status" value="1"/>
</dbReference>
<protein>
    <recommendedName>
        <fullName evidence="1">R3H domain-containing protein</fullName>
    </recommendedName>
</protein>
<proteinExistence type="predicted"/>
<dbReference type="GO" id="GO:0003723">
    <property type="term" value="F:RNA binding"/>
    <property type="evidence" value="ECO:0007669"/>
    <property type="project" value="InterPro"/>
</dbReference>
<evidence type="ECO:0000313" key="3">
    <source>
        <dbReference type="Proteomes" id="UP000176576"/>
    </source>
</evidence>
<dbReference type="PROSITE" id="PS51061">
    <property type="entry name" value="R3H"/>
    <property type="match status" value="1"/>
</dbReference>
<dbReference type="CDD" id="cd02644">
    <property type="entry name" value="R3H_jag"/>
    <property type="match status" value="1"/>
</dbReference>
<dbReference type="Gene3D" id="3.30.300.20">
    <property type="match status" value="1"/>
</dbReference>
<dbReference type="InterPro" id="IPR039247">
    <property type="entry name" value="KhpB"/>
</dbReference>
<dbReference type="AlphaFoldDB" id="A0A1G2G584"/>
<dbReference type="SMART" id="SM00393">
    <property type="entry name" value="R3H"/>
    <property type="match status" value="1"/>
</dbReference>
<dbReference type="InterPro" id="IPR034079">
    <property type="entry name" value="R3H_KhpB"/>
</dbReference>
<dbReference type="Pfam" id="PF01424">
    <property type="entry name" value="R3H"/>
    <property type="match status" value="1"/>
</dbReference>
<dbReference type="SUPFAM" id="SSF82708">
    <property type="entry name" value="R3H domain"/>
    <property type="match status" value="1"/>
</dbReference>
<organism evidence="2 3">
    <name type="scientific">Candidatus Ryanbacteria bacterium RIFCSPHIGHO2_02_FULL_45_13b</name>
    <dbReference type="NCBI Taxonomy" id="1802117"/>
    <lineage>
        <taxon>Bacteria</taxon>
        <taxon>Candidatus Ryaniibacteriota</taxon>
    </lineage>
</organism>
<dbReference type="EMBL" id="MHNN01000024">
    <property type="protein sequence ID" value="OGZ45100.1"/>
    <property type="molecule type" value="Genomic_DNA"/>
</dbReference>
<dbReference type="InterPro" id="IPR036867">
    <property type="entry name" value="R3H_dom_sf"/>
</dbReference>
<sequence>MNINQEKNSKKYDDVHEILEGILQKMNIRASVTQSDFLDAPYFQIQSKDSVLLIGEHGQHLHALQTFVKRVVEKKQGGYCPPFLIDVDDYQRHHIEQIKENARMGAQRVRYFKKEITLPPMNSYERRIIHTTLMEDPDVATESVGEGENRRVVIKPVII</sequence>
<reference evidence="2 3" key="1">
    <citation type="journal article" date="2016" name="Nat. Commun.">
        <title>Thousands of microbial genomes shed light on interconnected biogeochemical processes in an aquifer system.</title>
        <authorList>
            <person name="Anantharaman K."/>
            <person name="Brown C.T."/>
            <person name="Hug L.A."/>
            <person name="Sharon I."/>
            <person name="Castelle C.J."/>
            <person name="Probst A.J."/>
            <person name="Thomas B.C."/>
            <person name="Singh A."/>
            <person name="Wilkins M.J."/>
            <person name="Karaoz U."/>
            <person name="Brodie E.L."/>
            <person name="Williams K.H."/>
            <person name="Hubbard S.S."/>
            <person name="Banfield J.F."/>
        </authorList>
    </citation>
    <scope>NUCLEOTIDE SEQUENCE [LARGE SCALE GENOMIC DNA]</scope>
</reference>
<dbReference type="STRING" id="1802117.A3J54_04460"/>
<gene>
    <name evidence="2" type="ORF">A3J54_04460</name>
</gene>
<evidence type="ECO:0000313" key="2">
    <source>
        <dbReference type="EMBL" id="OGZ45100.1"/>
    </source>
</evidence>
<dbReference type="Gene3D" id="3.30.1370.50">
    <property type="entry name" value="R3H-like domain"/>
    <property type="match status" value="1"/>
</dbReference>
<accession>A0A1G2G584</accession>
<feature type="domain" description="R3H" evidence="1">
    <location>
        <begin position="92"/>
        <end position="158"/>
    </location>
</feature>
<comment type="caution">
    <text evidence="2">The sequence shown here is derived from an EMBL/GenBank/DDBJ whole genome shotgun (WGS) entry which is preliminary data.</text>
</comment>
<dbReference type="InterPro" id="IPR015946">
    <property type="entry name" value="KH_dom-like_a/b"/>
</dbReference>